<keyword evidence="5 8" id="KW-0812">Transmembrane</keyword>
<evidence type="ECO:0000256" key="7">
    <source>
        <dbReference type="ARBA" id="ARBA00023136"/>
    </source>
</evidence>
<feature type="transmembrane region" description="Helical" evidence="8">
    <location>
        <begin position="53"/>
        <end position="73"/>
    </location>
</feature>
<keyword evidence="6 8" id="KW-1133">Transmembrane helix</keyword>
<comment type="subcellular location">
    <subcellularLocation>
        <location evidence="1">Cell membrane</location>
        <topology evidence="1">Multi-pass membrane protein</topology>
    </subcellularLocation>
</comment>
<feature type="transmembrane region" description="Helical" evidence="8">
    <location>
        <begin position="192"/>
        <end position="209"/>
    </location>
</feature>
<gene>
    <name evidence="9" type="ORF">GHT07_12205</name>
</gene>
<reference evidence="9 10" key="1">
    <citation type="submission" date="2019-11" db="EMBL/GenBank/DDBJ databases">
        <title>Caenimonas koreensis gen. nov., sp. nov., isolated from activated sludge.</title>
        <authorList>
            <person name="Seung H.R."/>
        </authorList>
    </citation>
    <scope>NUCLEOTIDE SEQUENCE [LARGE SCALE GENOMIC DNA]</scope>
    <source>
        <strain evidence="9 10">EMB320</strain>
    </source>
</reference>
<feature type="transmembrane region" description="Helical" evidence="8">
    <location>
        <begin position="144"/>
        <end position="162"/>
    </location>
</feature>
<comment type="similarity">
    <text evidence="2">Belongs to the AzlC family.</text>
</comment>
<name>A0A844B987_9BURK</name>
<dbReference type="EMBL" id="WJBU01000010">
    <property type="protein sequence ID" value="MRD48046.1"/>
    <property type="molecule type" value="Genomic_DNA"/>
</dbReference>
<sequence length="218" mass="22724">MAIGIAAWGLVAGVAMAKSDMGMGLAIFMSVIVYAGSAQIAALPLIAAGAPVWVIWATTLCVSLRFMAFSFHYRPYFAHLSRPRRLALSFLMGDTNFALFVRRFAQPQPGQKHEDYFMGSALITFGIWQIAITAGIVAGHGIPASWGLGFAGTMALLALTCTQLRNASTWAAASVAACAAVAAFALPLKLNIVVAICAAVAVGIVADHAKAARKGVAP</sequence>
<keyword evidence="10" id="KW-1185">Reference proteome</keyword>
<feature type="transmembrane region" description="Helical" evidence="8">
    <location>
        <begin position="116"/>
        <end position="138"/>
    </location>
</feature>
<dbReference type="Pfam" id="PF03591">
    <property type="entry name" value="AzlC"/>
    <property type="match status" value="1"/>
</dbReference>
<evidence type="ECO:0000256" key="1">
    <source>
        <dbReference type="ARBA" id="ARBA00004651"/>
    </source>
</evidence>
<evidence type="ECO:0000256" key="6">
    <source>
        <dbReference type="ARBA" id="ARBA00022989"/>
    </source>
</evidence>
<proteinExistence type="inferred from homology"/>
<dbReference type="GO" id="GO:1903785">
    <property type="term" value="P:L-valine transmembrane transport"/>
    <property type="evidence" value="ECO:0007669"/>
    <property type="project" value="TreeGrafter"/>
</dbReference>
<keyword evidence="4" id="KW-1003">Cell membrane</keyword>
<protein>
    <submittedName>
        <fullName evidence="9">Branched-chain amino acid ABC transporter permease</fullName>
    </submittedName>
</protein>
<dbReference type="OrthoDB" id="9179311at2"/>
<evidence type="ECO:0000313" key="10">
    <source>
        <dbReference type="Proteomes" id="UP000487350"/>
    </source>
</evidence>
<evidence type="ECO:0000256" key="8">
    <source>
        <dbReference type="SAM" id="Phobius"/>
    </source>
</evidence>
<evidence type="ECO:0000256" key="3">
    <source>
        <dbReference type="ARBA" id="ARBA00022448"/>
    </source>
</evidence>
<dbReference type="PANTHER" id="PTHR34979:SF1">
    <property type="entry name" value="INNER MEMBRANE PROTEIN YGAZ"/>
    <property type="match status" value="1"/>
</dbReference>
<keyword evidence="3" id="KW-0813">Transport</keyword>
<dbReference type="Proteomes" id="UP000487350">
    <property type="component" value="Unassembled WGS sequence"/>
</dbReference>
<dbReference type="GO" id="GO:0005886">
    <property type="term" value="C:plasma membrane"/>
    <property type="evidence" value="ECO:0007669"/>
    <property type="project" value="UniProtKB-SubCell"/>
</dbReference>
<evidence type="ECO:0000313" key="9">
    <source>
        <dbReference type="EMBL" id="MRD48046.1"/>
    </source>
</evidence>
<feature type="transmembrane region" description="Helical" evidence="8">
    <location>
        <begin position="27"/>
        <end position="46"/>
    </location>
</feature>
<keyword evidence="7 8" id="KW-0472">Membrane</keyword>
<evidence type="ECO:0000256" key="4">
    <source>
        <dbReference type="ARBA" id="ARBA00022475"/>
    </source>
</evidence>
<dbReference type="AlphaFoldDB" id="A0A844B987"/>
<organism evidence="9 10">
    <name type="scientific">Caenimonas koreensis DSM 17982</name>
    <dbReference type="NCBI Taxonomy" id="1121255"/>
    <lineage>
        <taxon>Bacteria</taxon>
        <taxon>Pseudomonadati</taxon>
        <taxon>Pseudomonadota</taxon>
        <taxon>Betaproteobacteria</taxon>
        <taxon>Burkholderiales</taxon>
        <taxon>Comamonadaceae</taxon>
        <taxon>Caenimonas</taxon>
    </lineage>
</organism>
<comment type="caution">
    <text evidence="9">The sequence shown here is derived from an EMBL/GenBank/DDBJ whole genome shotgun (WGS) entry which is preliminary data.</text>
</comment>
<accession>A0A844B987</accession>
<dbReference type="InterPro" id="IPR011606">
    <property type="entry name" value="Brnchd-chn_aa_trnsp_permease"/>
</dbReference>
<evidence type="ECO:0000256" key="2">
    <source>
        <dbReference type="ARBA" id="ARBA00010735"/>
    </source>
</evidence>
<evidence type="ECO:0000256" key="5">
    <source>
        <dbReference type="ARBA" id="ARBA00022692"/>
    </source>
</evidence>
<dbReference type="PANTHER" id="PTHR34979">
    <property type="entry name" value="INNER MEMBRANE PROTEIN YGAZ"/>
    <property type="match status" value="1"/>
</dbReference>